<feature type="compositionally biased region" description="Pro residues" evidence="1">
    <location>
        <begin position="249"/>
        <end position="268"/>
    </location>
</feature>
<feature type="domain" description="DUF6777" evidence="3">
    <location>
        <begin position="78"/>
        <end position="240"/>
    </location>
</feature>
<dbReference type="RefSeq" id="WP_242776250.1">
    <property type="nucleotide sequence ID" value="NZ_JALDAY010000017.1"/>
</dbReference>
<feature type="compositionally biased region" description="Low complexity" evidence="1">
    <location>
        <begin position="49"/>
        <end position="58"/>
    </location>
</feature>
<dbReference type="InterPro" id="IPR046704">
    <property type="entry name" value="DUF6777"/>
</dbReference>
<proteinExistence type="predicted"/>
<accession>A0ABS9YL72</accession>
<organism evidence="4 5">
    <name type="scientific">Streptomyces cylindrosporus</name>
    <dbReference type="NCBI Taxonomy" id="2927583"/>
    <lineage>
        <taxon>Bacteria</taxon>
        <taxon>Bacillati</taxon>
        <taxon>Actinomycetota</taxon>
        <taxon>Actinomycetes</taxon>
        <taxon>Kitasatosporales</taxon>
        <taxon>Streptomycetaceae</taxon>
        <taxon>Streptomyces</taxon>
    </lineage>
</organism>
<feature type="compositionally biased region" description="Low complexity" evidence="1">
    <location>
        <begin position="269"/>
        <end position="336"/>
    </location>
</feature>
<feature type="signal peptide" evidence="2">
    <location>
        <begin position="1"/>
        <end position="21"/>
    </location>
</feature>
<comment type="caution">
    <text evidence="4">The sequence shown here is derived from an EMBL/GenBank/DDBJ whole genome shotgun (WGS) entry which is preliminary data.</text>
</comment>
<evidence type="ECO:0000313" key="4">
    <source>
        <dbReference type="EMBL" id="MCI3278023.1"/>
    </source>
</evidence>
<evidence type="ECO:0000256" key="2">
    <source>
        <dbReference type="SAM" id="SignalP"/>
    </source>
</evidence>
<feature type="compositionally biased region" description="Low complexity" evidence="1">
    <location>
        <begin position="372"/>
        <end position="389"/>
    </location>
</feature>
<keyword evidence="2" id="KW-0732">Signal</keyword>
<dbReference type="Proteomes" id="UP001165269">
    <property type="component" value="Unassembled WGS sequence"/>
</dbReference>
<evidence type="ECO:0000259" key="3">
    <source>
        <dbReference type="Pfam" id="PF20568"/>
    </source>
</evidence>
<feature type="region of interest" description="Disordered" evidence="1">
    <location>
        <begin position="44"/>
        <end position="83"/>
    </location>
</feature>
<evidence type="ECO:0000313" key="5">
    <source>
        <dbReference type="Proteomes" id="UP001165269"/>
    </source>
</evidence>
<reference evidence="4" key="1">
    <citation type="submission" date="2022-03" db="EMBL/GenBank/DDBJ databases">
        <title>Streptomyces 7R015 and 7R016 isolated from Barleria lupulina in Thailand.</title>
        <authorList>
            <person name="Kanchanasin P."/>
            <person name="Phongsopitanun W."/>
            <person name="Tanasupawat S."/>
        </authorList>
    </citation>
    <scope>NUCLEOTIDE SEQUENCE</scope>
    <source>
        <strain evidence="4">7R015</strain>
    </source>
</reference>
<protein>
    <recommendedName>
        <fullName evidence="3">DUF6777 domain-containing protein</fullName>
    </recommendedName>
</protein>
<feature type="region of interest" description="Disordered" evidence="1">
    <location>
        <begin position="242"/>
        <end position="401"/>
    </location>
</feature>
<feature type="chain" id="PRO_5046073625" description="DUF6777 domain-containing protein" evidence="2">
    <location>
        <begin position="22"/>
        <end position="401"/>
    </location>
</feature>
<sequence>MRTVTKTLATACALSAALLVAGCGGDGGKDTKSSGEVFLQPVAAQGPDPFTESTATSTPAPPPVTRTQQPTGASRGVRSISGGTPGLYGGTERVGSCDVNQQIDRLTSDRAKARAFAEAEGIAAASIPSYLRGLAPVVLRADTRVTNHGFRGGRANGFQSVLQAGTAVLVDNRGTPRVRCACGNPLRPAVAQHGGHGTAGRAWSGYRPSEVIVVTPAPQVITNITIIDIVNNTWIERPMGHGVHQDHVVPPPLPVTPTPTRTPTPTPTLTPSDTSTGPSSSNPSSSSPASSSPSGSPTDCVTPTVTVTPGATDDVQTGEPVVGPTVCPTATVTATPPTGPPTPRTPGLTATTVPGQPQSPSDSDEIGPETVPDTPDLPDGGGLIPDDTGSIFDSPTDVFDG</sequence>
<dbReference type="PROSITE" id="PS51257">
    <property type="entry name" value="PROKAR_LIPOPROTEIN"/>
    <property type="match status" value="1"/>
</dbReference>
<evidence type="ECO:0000256" key="1">
    <source>
        <dbReference type="SAM" id="MobiDB-lite"/>
    </source>
</evidence>
<keyword evidence="5" id="KW-1185">Reference proteome</keyword>
<dbReference type="EMBL" id="JALDAY010000017">
    <property type="protein sequence ID" value="MCI3278023.1"/>
    <property type="molecule type" value="Genomic_DNA"/>
</dbReference>
<gene>
    <name evidence="4" type="ORF">MQP27_43850</name>
</gene>
<dbReference type="Pfam" id="PF20568">
    <property type="entry name" value="DUF6777"/>
    <property type="match status" value="1"/>
</dbReference>
<name>A0ABS9YL72_9ACTN</name>